<feature type="transmembrane region" description="Helical" evidence="8">
    <location>
        <begin position="30"/>
        <end position="53"/>
    </location>
</feature>
<keyword evidence="4" id="KW-0378">Hydrolase</keyword>
<dbReference type="GO" id="GO:0008236">
    <property type="term" value="F:serine-type peptidase activity"/>
    <property type="evidence" value="ECO:0007669"/>
    <property type="project" value="UniProtKB-KW"/>
</dbReference>
<accession>A0A0R0D605</accession>
<dbReference type="InterPro" id="IPR029045">
    <property type="entry name" value="ClpP/crotonase-like_dom_sf"/>
</dbReference>
<dbReference type="CDD" id="cd07023">
    <property type="entry name" value="S49_Sppa_N_C"/>
    <property type="match status" value="1"/>
</dbReference>
<dbReference type="NCBIfam" id="TIGR00706">
    <property type="entry name" value="SppA_dom"/>
    <property type="match status" value="1"/>
</dbReference>
<evidence type="ECO:0000256" key="6">
    <source>
        <dbReference type="ARBA" id="ARBA00023136"/>
    </source>
</evidence>
<dbReference type="Proteomes" id="UP000050956">
    <property type="component" value="Unassembled WGS sequence"/>
</dbReference>
<evidence type="ECO:0000313" key="10">
    <source>
        <dbReference type="EMBL" id="KRG76982.1"/>
    </source>
</evidence>
<proteinExistence type="inferred from homology"/>
<dbReference type="PANTHER" id="PTHR33209">
    <property type="entry name" value="PROTEASE 4"/>
    <property type="match status" value="1"/>
</dbReference>
<feature type="active site" description="Proton donor/acceptor" evidence="7">
    <location>
        <position position="216"/>
    </location>
</feature>
<dbReference type="PANTHER" id="PTHR33209:SF1">
    <property type="entry name" value="PEPTIDASE S49 DOMAIN-CONTAINING PROTEIN"/>
    <property type="match status" value="1"/>
</dbReference>
<evidence type="ECO:0000256" key="2">
    <source>
        <dbReference type="ARBA" id="ARBA00008683"/>
    </source>
</evidence>
<dbReference type="STRING" id="336566.ABB30_08455"/>
<evidence type="ECO:0000256" key="7">
    <source>
        <dbReference type="PIRSR" id="PIRSR001217-1"/>
    </source>
</evidence>
<dbReference type="Pfam" id="PF01343">
    <property type="entry name" value="Peptidase_S49"/>
    <property type="match status" value="2"/>
</dbReference>
<evidence type="ECO:0000259" key="9">
    <source>
        <dbReference type="Pfam" id="PF01343"/>
    </source>
</evidence>
<dbReference type="RefSeq" id="WP_057637864.1">
    <property type="nucleotide sequence ID" value="NZ_LDJM01000020.1"/>
</dbReference>
<evidence type="ECO:0000256" key="1">
    <source>
        <dbReference type="ARBA" id="ARBA00004370"/>
    </source>
</evidence>
<dbReference type="GO" id="GO:0016020">
    <property type="term" value="C:membrane"/>
    <property type="evidence" value="ECO:0007669"/>
    <property type="project" value="UniProtKB-SubCell"/>
</dbReference>
<gene>
    <name evidence="10" type="ORF">ABB30_08455</name>
</gene>
<comment type="similarity">
    <text evidence="2">Belongs to the peptidase S49 family.</text>
</comment>
<dbReference type="InterPro" id="IPR047217">
    <property type="entry name" value="S49_SppA_67K_type_N"/>
</dbReference>
<evidence type="ECO:0000313" key="11">
    <source>
        <dbReference type="Proteomes" id="UP000050956"/>
    </source>
</evidence>
<evidence type="ECO:0000256" key="3">
    <source>
        <dbReference type="ARBA" id="ARBA00022670"/>
    </source>
</evidence>
<keyword evidence="3" id="KW-0645">Protease</keyword>
<dbReference type="GO" id="GO:0006465">
    <property type="term" value="P:signal peptide processing"/>
    <property type="evidence" value="ECO:0007669"/>
    <property type="project" value="InterPro"/>
</dbReference>
<dbReference type="SUPFAM" id="SSF52096">
    <property type="entry name" value="ClpP/crotonase"/>
    <property type="match status" value="2"/>
</dbReference>
<dbReference type="InterPro" id="IPR004634">
    <property type="entry name" value="Pept_S49_pIV"/>
</dbReference>
<dbReference type="AlphaFoldDB" id="A0A0R0D605"/>
<evidence type="ECO:0000256" key="4">
    <source>
        <dbReference type="ARBA" id="ARBA00022801"/>
    </source>
</evidence>
<dbReference type="EMBL" id="LDJM01000020">
    <property type="protein sequence ID" value="KRG76982.1"/>
    <property type="molecule type" value="Genomic_DNA"/>
</dbReference>
<dbReference type="Gene3D" id="6.20.330.10">
    <property type="match status" value="1"/>
</dbReference>
<name>A0A0R0D605_9GAMM</name>
<sequence>MNPPPLRSPRSPVAGFFVGLWDLMNFTRRLIFNLVFFGGLLLLAVLFLAGSLLGSRSGPKPLGQDTTLVIAPEGRLVEQYTSDPVTRALSKAMGDGGHSEVQLRDLMSVLRAAGKDDKITRVVLELDKFSPSGFASLRELGRAVDELRGQGKQVVAYSQSMGQGQYLLAAHADEVYLDPMGGLMLEGLSGYRQYYRTLLADKLGVDMQLFKVGEYKSAAEPYVLDAASAESKEADLYWMGDIWQRYVAEVAAARKLDVAALNAGIDTLPEGVIAAGGDLARHALQLKLVDGLKTRAEFDALIAERGKADEDEDRGYRWVGVEGYQAHLARSHNPLDSRDQVAIVVAEGAISGGKQPAGSVGGDSTSALLRAAREDDKVKAVVLRVDSPGGEVFASEQIRREVVALKAAGKPVVASMGDVAASGGYWISMDTDAIWADESTITGSIGIFGMIPNLSRALGKVGVSTDGVATTRFAGAFDPTRPMDPGVAQVIQAVIEKGYNDFIGGVAAGRGKSVEEIDQVARGRVWSGVQAHERGLVDSFGGLREAVADAAARAKLGSDDRWRIRYIEKEGTPFEQFLAQLGNSPVGAALLGRSGLADVLMLGRVLPQADADLRFVQDQLQQAGPGQPPKALAHCFCEL</sequence>
<dbReference type="OrthoDB" id="9764363at2"/>
<keyword evidence="8" id="KW-0812">Transmembrane</keyword>
<reference evidence="10 11" key="1">
    <citation type="submission" date="2015-05" db="EMBL/GenBank/DDBJ databases">
        <title>Genome sequencing and analysis of members of genus Stenotrophomonas.</title>
        <authorList>
            <person name="Patil P.P."/>
            <person name="Midha S."/>
            <person name="Patil P.B."/>
        </authorList>
    </citation>
    <scope>NUCLEOTIDE SEQUENCE [LARGE SCALE GENOMIC DNA]</scope>
    <source>
        <strain evidence="10 11">DSM 24757</strain>
    </source>
</reference>
<protein>
    <submittedName>
        <fullName evidence="10">Endopeptidase IV</fullName>
    </submittedName>
</protein>
<dbReference type="PIRSF" id="PIRSF001217">
    <property type="entry name" value="Protease_4_SppA"/>
    <property type="match status" value="1"/>
</dbReference>
<evidence type="ECO:0000256" key="8">
    <source>
        <dbReference type="SAM" id="Phobius"/>
    </source>
</evidence>
<dbReference type="InterPro" id="IPR002142">
    <property type="entry name" value="Peptidase_S49"/>
</dbReference>
<organism evidence="10 11">
    <name type="scientific">Stenotrophomonas ginsengisoli</name>
    <dbReference type="NCBI Taxonomy" id="336566"/>
    <lineage>
        <taxon>Bacteria</taxon>
        <taxon>Pseudomonadati</taxon>
        <taxon>Pseudomonadota</taxon>
        <taxon>Gammaproteobacteria</taxon>
        <taxon>Lysobacterales</taxon>
        <taxon>Lysobacteraceae</taxon>
        <taxon>Stenotrophomonas</taxon>
    </lineage>
</organism>
<feature type="domain" description="Peptidase S49" evidence="9">
    <location>
        <begin position="405"/>
        <end position="556"/>
    </location>
</feature>
<keyword evidence="8" id="KW-1133">Transmembrane helix</keyword>
<evidence type="ECO:0000256" key="5">
    <source>
        <dbReference type="ARBA" id="ARBA00022825"/>
    </source>
</evidence>
<keyword evidence="11" id="KW-1185">Reference proteome</keyword>
<comment type="subcellular location">
    <subcellularLocation>
        <location evidence="1">Membrane</location>
    </subcellularLocation>
</comment>
<keyword evidence="5" id="KW-0720">Serine protease</keyword>
<dbReference type="PATRIC" id="fig|336566.3.peg.1102"/>
<dbReference type="CDD" id="cd07018">
    <property type="entry name" value="S49_SppA_67K_type"/>
    <property type="match status" value="1"/>
</dbReference>
<feature type="active site" description="Nucleophile" evidence="7">
    <location>
        <position position="422"/>
    </location>
</feature>
<dbReference type="Gene3D" id="3.90.226.10">
    <property type="entry name" value="2-enoyl-CoA Hydratase, Chain A, domain 1"/>
    <property type="match status" value="2"/>
</dbReference>
<dbReference type="NCBIfam" id="TIGR00705">
    <property type="entry name" value="SppA_67K"/>
    <property type="match status" value="1"/>
</dbReference>
<comment type="caution">
    <text evidence="10">The sequence shown here is derived from an EMBL/GenBank/DDBJ whole genome shotgun (WGS) entry which is preliminary data.</text>
</comment>
<dbReference type="InterPro" id="IPR004635">
    <property type="entry name" value="Pept_S49_SppA"/>
</dbReference>
<feature type="domain" description="Peptidase S49" evidence="9">
    <location>
        <begin position="148"/>
        <end position="297"/>
    </location>
</feature>
<dbReference type="InterPro" id="IPR047272">
    <property type="entry name" value="S49_SppA_C"/>
</dbReference>
<keyword evidence="6 8" id="KW-0472">Membrane</keyword>